<feature type="region of interest" description="Disordered" evidence="1">
    <location>
        <begin position="1"/>
        <end position="48"/>
    </location>
</feature>
<keyword evidence="4" id="KW-1185">Reference proteome</keyword>
<dbReference type="Pfam" id="PF07883">
    <property type="entry name" value="Cupin_2"/>
    <property type="match status" value="1"/>
</dbReference>
<dbReference type="SUPFAM" id="SSF51182">
    <property type="entry name" value="RmlC-like cupins"/>
    <property type="match status" value="1"/>
</dbReference>
<organism evidence="3 4">
    <name type="scientific">Streptomyces erythrochromogenes</name>
    <dbReference type="NCBI Taxonomy" id="285574"/>
    <lineage>
        <taxon>Bacteria</taxon>
        <taxon>Bacillati</taxon>
        <taxon>Actinomycetota</taxon>
        <taxon>Actinomycetes</taxon>
        <taxon>Kitasatosporales</taxon>
        <taxon>Streptomycetaceae</taxon>
        <taxon>Streptomyces</taxon>
    </lineage>
</organism>
<dbReference type="Proteomes" id="UP001432312">
    <property type="component" value="Chromosome"/>
</dbReference>
<dbReference type="GeneID" id="95497676"/>
<dbReference type="RefSeq" id="WP_328739538.1">
    <property type="nucleotide sequence ID" value="NZ_CP108036.1"/>
</dbReference>
<dbReference type="EMBL" id="CP108036">
    <property type="protein sequence ID" value="WUN79980.1"/>
    <property type="molecule type" value="Genomic_DNA"/>
</dbReference>
<dbReference type="InterPro" id="IPR014710">
    <property type="entry name" value="RmlC-like_jellyroll"/>
</dbReference>
<reference evidence="3" key="1">
    <citation type="submission" date="2022-10" db="EMBL/GenBank/DDBJ databases">
        <title>The complete genomes of actinobacterial strains from the NBC collection.</title>
        <authorList>
            <person name="Joergensen T.S."/>
            <person name="Alvarez Arevalo M."/>
            <person name="Sterndorff E.B."/>
            <person name="Faurdal D."/>
            <person name="Vuksanovic O."/>
            <person name="Mourched A.-S."/>
            <person name="Charusanti P."/>
            <person name="Shaw S."/>
            <person name="Blin K."/>
            <person name="Weber T."/>
        </authorList>
    </citation>
    <scope>NUCLEOTIDE SEQUENCE</scope>
    <source>
        <strain evidence="3">NBC_00303</strain>
    </source>
</reference>
<evidence type="ECO:0000313" key="3">
    <source>
        <dbReference type="EMBL" id="WUN79980.1"/>
    </source>
</evidence>
<accession>A0ABZ1QC62</accession>
<evidence type="ECO:0000313" key="4">
    <source>
        <dbReference type="Proteomes" id="UP001432312"/>
    </source>
</evidence>
<name>A0ABZ1QC62_9ACTN</name>
<evidence type="ECO:0000256" key="1">
    <source>
        <dbReference type="SAM" id="MobiDB-lite"/>
    </source>
</evidence>
<sequence length="121" mass="12887">MITASPEHVTATPNATMTGFAAPSRGSSELSTWHVDMPAGATGPEHSVSREQVWTLTAGSLEVTFEGRTEKVTAGQTLVLPADAARRIHATETFQAYVAMRADGVVSVPGEDEPRILPWAR</sequence>
<proteinExistence type="predicted"/>
<dbReference type="InterPro" id="IPR011051">
    <property type="entry name" value="RmlC_Cupin_sf"/>
</dbReference>
<dbReference type="Gene3D" id="2.60.120.10">
    <property type="entry name" value="Jelly Rolls"/>
    <property type="match status" value="1"/>
</dbReference>
<gene>
    <name evidence="3" type="ORF">OHA91_16540</name>
</gene>
<feature type="domain" description="Cupin type-2" evidence="2">
    <location>
        <begin position="33"/>
        <end position="94"/>
    </location>
</feature>
<evidence type="ECO:0000259" key="2">
    <source>
        <dbReference type="Pfam" id="PF07883"/>
    </source>
</evidence>
<dbReference type="InterPro" id="IPR013096">
    <property type="entry name" value="Cupin_2"/>
</dbReference>
<protein>
    <submittedName>
        <fullName evidence="3">Cupin domain-containing protein</fullName>
    </submittedName>
</protein>